<dbReference type="AlphaFoldDB" id="A0A1I4T4G6"/>
<reference evidence="2" key="1">
    <citation type="submission" date="2016-10" db="EMBL/GenBank/DDBJ databases">
        <authorList>
            <person name="Varghese N."/>
            <person name="Submissions S."/>
        </authorList>
    </citation>
    <scope>NUCLEOTIDE SEQUENCE [LARGE SCALE GENOMIC DNA]</scope>
    <source>
        <strain evidence="2">CGMCC 1.7061</strain>
    </source>
</reference>
<name>A0A1I4T4G6_9GAMM</name>
<accession>A0A1I4T4G6</accession>
<keyword evidence="2" id="KW-1185">Reference proteome</keyword>
<dbReference type="Proteomes" id="UP000198519">
    <property type="component" value="Unassembled WGS sequence"/>
</dbReference>
<dbReference type="STRING" id="488535.SAMN04487963_3490"/>
<dbReference type="RefSeq" id="WP_175481962.1">
    <property type="nucleotide sequence ID" value="NZ_FOUE01000006.1"/>
</dbReference>
<protein>
    <submittedName>
        <fullName evidence="1">Uncharacterized protein</fullName>
    </submittedName>
</protein>
<organism evidence="1 2">
    <name type="scientific">Marinobacter zhejiangensis</name>
    <dbReference type="NCBI Taxonomy" id="488535"/>
    <lineage>
        <taxon>Bacteria</taxon>
        <taxon>Pseudomonadati</taxon>
        <taxon>Pseudomonadota</taxon>
        <taxon>Gammaproteobacteria</taxon>
        <taxon>Pseudomonadales</taxon>
        <taxon>Marinobacteraceae</taxon>
        <taxon>Marinobacter</taxon>
    </lineage>
</organism>
<sequence>MEADRIYFKDNPWPEGHPIKEFEWSAKEVDGDVWFDLHLKSADYYSERDIEDDEDVDYPSSWDAPNVWGNYHACTLSSNKWHNGGFRVCAKADYSPEFLDGLELLVDPDPDAHEDWDDFAFHIYLLGHDAAARHRIRFDRIDGTDRFRITWLGAIALAYVGDHEFKHEFSAQVSSAPLPSLPETNPVGATTP</sequence>
<dbReference type="EMBL" id="FOUE01000006">
    <property type="protein sequence ID" value="SFM71525.1"/>
    <property type="molecule type" value="Genomic_DNA"/>
</dbReference>
<proteinExistence type="predicted"/>
<gene>
    <name evidence="1" type="ORF">SAMN04487963_3490</name>
</gene>
<evidence type="ECO:0000313" key="1">
    <source>
        <dbReference type="EMBL" id="SFM71525.1"/>
    </source>
</evidence>
<evidence type="ECO:0000313" key="2">
    <source>
        <dbReference type="Proteomes" id="UP000198519"/>
    </source>
</evidence>